<dbReference type="InterPro" id="IPR036345">
    <property type="entry name" value="ExoRNase_PH_dom2_sf"/>
</dbReference>
<evidence type="ECO:0000256" key="7">
    <source>
        <dbReference type="ARBA" id="ARBA00023242"/>
    </source>
</evidence>
<keyword evidence="5" id="KW-0271">Exosome</keyword>
<proteinExistence type="inferred from homology"/>
<dbReference type="InterPro" id="IPR027408">
    <property type="entry name" value="PNPase/RNase_PH_dom_sf"/>
</dbReference>
<comment type="similarity">
    <text evidence="2">Belongs to the RNase PH family.</text>
</comment>
<evidence type="ECO:0000256" key="6">
    <source>
        <dbReference type="ARBA" id="ARBA00022884"/>
    </source>
</evidence>
<protein>
    <submittedName>
        <fullName evidence="10">(rape) hypothetical protein</fullName>
    </submittedName>
    <submittedName>
        <fullName evidence="11">BnaC01g28510D protein</fullName>
    </submittedName>
</protein>
<evidence type="ECO:0000256" key="1">
    <source>
        <dbReference type="ARBA" id="ARBA00004604"/>
    </source>
</evidence>
<sequence>MSRNIVTKGGENKGISPAKAGSSDRTSRREVRYETLNLAESDGWAEVFQIQESLNHEKDIYCLNADGALYDAAVAAFSNLQIPVVALNDNGRIVSISGEEEKNASITMKEAVNKEKRKLTHKNIPFSLTCKLHKKYILADPTAEEESIMDTLVTVVLDSSDQIVAFNKSGGNALAGSSAINQARKRGKELKQILADMDID</sequence>
<evidence type="ECO:0000256" key="3">
    <source>
        <dbReference type="ARBA" id="ARBA00022490"/>
    </source>
</evidence>
<dbReference type="PaxDb" id="3708-A0A078H4W5"/>
<dbReference type="Pfam" id="PF03725">
    <property type="entry name" value="RNase_PH_C"/>
    <property type="match status" value="1"/>
</dbReference>
<dbReference type="EMBL" id="HG994365">
    <property type="protein sequence ID" value="CAF2075615.1"/>
    <property type="molecule type" value="Genomic_DNA"/>
</dbReference>
<dbReference type="GO" id="GO:0034473">
    <property type="term" value="P:U1 snRNA 3'-end processing"/>
    <property type="evidence" value="ECO:0000318"/>
    <property type="project" value="GO_Central"/>
</dbReference>
<keyword evidence="6" id="KW-0694">RNA-binding</keyword>
<evidence type="ECO:0000313" key="12">
    <source>
        <dbReference type="Proteomes" id="UP000028999"/>
    </source>
</evidence>
<dbReference type="STRING" id="3708.A0A078H4W5"/>
<keyword evidence="4" id="KW-0698">rRNA processing</keyword>
<gene>
    <name evidence="11" type="primary">BnaC01g28510D</name>
    <name evidence="10" type="ORF">DARMORV10_C01P36790.1</name>
    <name evidence="11" type="ORF">GSBRNA2T00054953001</name>
</gene>
<dbReference type="OMA" id="HEKDIYC"/>
<dbReference type="GO" id="GO:0000177">
    <property type="term" value="C:cytoplasmic exosome (RNase complex)"/>
    <property type="evidence" value="ECO:0000318"/>
    <property type="project" value="GO_Central"/>
</dbReference>
<dbReference type="GO" id="GO:0035925">
    <property type="term" value="F:mRNA 3'-UTR AU-rich region binding"/>
    <property type="evidence" value="ECO:0000318"/>
    <property type="project" value="GO_Central"/>
</dbReference>
<reference evidence="10" key="3">
    <citation type="submission" date="2021-01" db="EMBL/GenBank/DDBJ databases">
        <authorList>
            <consortium name="Genoscope - CEA"/>
            <person name="William W."/>
        </authorList>
    </citation>
    <scope>NUCLEOTIDE SEQUENCE</scope>
</reference>
<dbReference type="SUPFAM" id="SSF55666">
    <property type="entry name" value="Ribonuclease PH domain 2-like"/>
    <property type="match status" value="1"/>
</dbReference>
<dbReference type="EMBL" id="LK032318">
    <property type="protein sequence ID" value="CDY33620.1"/>
    <property type="molecule type" value="Genomic_DNA"/>
</dbReference>
<reference evidence="11 12" key="1">
    <citation type="journal article" date="2014" name="Science">
        <title>Plant genetics. Early allopolyploid evolution in the post-Neolithic Brassica napus oilseed genome.</title>
        <authorList>
            <person name="Chalhoub B."/>
            <person name="Denoeud F."/>
            <person name="Liu S."/>
            <person name="Parkin I.A."/>
            <person name="Tang H."/>
            <person name="Wang X."/>
            <person name="Chiquet J."/>
            <person name="Belcram H."/>
            <person name="Tong C."/>
            <person name="Samans B."/>
            <person name="Correa M."/>
            <person name="Da Silva C."/>
            <person name="Just J."/>
            <person name="Falentin C."/>
            <person name="Koh C.S."/>
            <person name="Le Clainche I."/>
            <person name="Bernard M."/>
            <person name="Bento P."/>
            <person name="Noel B."/>
            <person name="Labadie K."/>
            <person name="Alberti A."/>
            <person name="Charles M."/>
            <person name="Arnaud D."/>
            <person name="Guo H."/>
            <person name="Daviaud C."/>
            <person name="Alamery S."/>
            <person name="Jabbari K."/>
            <person name="Zhao M."/>
            <person name="Edger P.P."/>
            <person name="Chelaifa H."/>
            <person name="Tack D."/>
            <person name="Lassalle G."/>
            <person name="Mestiri I."/>
            <person name="Schnel N."/>
            <person name="Le Paslier M.C."/>
            <person name="Fan G."/>
            <person name="Renault V."/>
            <person name="Bayer P.E."/>
            <person name="Golicz A.A."/>
            <person name="Manoli S."/>
            <person name="Lee T.H."/>
            <person name="Thi V.H."/>
            <person name="Chalabi S."/>
            <person name="Hu Q."/>
            <person name="Fan C."/>
            <person name="Tollenaere R."/>
            <person name="Lu Y."/>
            <person name="Battail C."/>
            <person name="Shen J."/>
            <person name="Sidebottom C.H."/>
            <person name="Wang X."/>
            <person name="Canaguier A."/>
            <person name="Chauveau A."/>
            <person name="Berard A."/>
            <person name="Deniot G."/>
            <person name="Guan M."/>
            <person name="Liu Z."/>
            <person name="Sun F."/>
            <person name="Lim Y.P."/>
            <person name="Lyons E."/>
            <person name="Town C.D."/>
            <person name="Bancroft I."/>
            <person name="Wang X."/>
            <person name="Meng J."/>
            <person name="Ma J."/>
            <person name="Pires J.C."/>
            <person name="King G.J."/>
            <person name="Brunel D."/>
            <person name="Delourme R."/>
            <person name="Renard M."/>
            <person name="Aury J.M."/>
            <person name="Adams K.L."/>
            <person name="Batley J."/>
            <person name="Snowdon R.J."/>
            <person name="Tost J."/>
            <person name="Edwards D."/>
            <person name="Zhou Y."/>
            <person name="Hua W."/>
            <person name="Sharpe A.G."/>
            <person name="Paterson A.H."/>
            <person name="Guan C."/>
            <person name="Wincker P."/>
        </authorList>
    </citation>
    <scope>NUCLEOTIDE SEQUENCE [LARGE SCALE GENOMIC DNA]</scope>
    <source>
        <strain evidence="12">cv. Darmor-bzh</strain>
    </source>
</reference>
<feature type="domain" description="Exoribonuclease phosphorolytic" evidence="9">
    <location>
        <begin position="124"/>
        <end position="173"/>
    </location>
</feature>
<dbReference type="GO" id="GO:0034476">
    <property type="term" value="P:U5 snRNA 3'-end processing"/>
    <property type="evidence" value="ECO:0000318"/>
    <property type="project" value="GO_Central"/>
</dbReference>
<organism evidence="11 12">
    <name type="scientific">Brassica napus</name>
    <name type="common">Rape</name>
    <dbReference type="NCBI Taxonomy" id="3708"/>
    <lineage>
        <taxon>Eukaryota</taxon>
        <taxon>Viridiplantae</taxon>
        <taxon>Streptophyta</taxon>
        <taxon>Embryophyta</taxon>
        <taxon>Tracheophyta</taxon>
        <taxon>Spermatophyta</taxon>
        <taxon>Magnoliopsida</taxon>
        <taxon>eudicotyledons</taxon>
        <taxon>Gunneridae</taxon>
        <taxon>Pentapetalae</taxon>
        <taxon>rosids</taxon>
        <taxon>malvids</taxon>
        <taxon>Brassicales</taxon>
        <taxon>Brassicaceae</taxon>
        <taxon>Brassiceae</taxon>
        <taxon>Brassica</taxon>
    </lineage>
</organism>
<dbReference type="InterPro" id="IPR015847">
    <property type="entry name" value="ExoRNase_PH_dom2"/>
</dbReference>
<dbReference type="Proteomes" id="UP001295469">
    <property type="component" value="Chromosome C01"/>
</dbReference>
<evidence type="ECO:0000256" key="8">
    <source>
        <dbReference type="SAM" id="MobiDB-lite"/>
    </source>
</evidence>
<feature type="region of interest" description="Disordered" evidence="8">
    <location>
        <begin position="1"/>
        <end position="29"/>
    </location>
</feature>
<dbReference type="GO" id="GO:0071035">
    <property type="term" value="P:nuclear polyadenylation-dependent rRNA catabolic process"/>
    <property type="evidence" value="ECO:0000318"/>
    <property type="project" value="GO_Central"/>
</dbReference>
<dbReference type="InterPro" id="IPR050590">
    <property type="entry name" value="Exosome_comp_Rrp42_subfam"/>
</dbReference>
<name>A0A078H4W5_BRANA</name>
<dbReference type="GO" id="GO:0000176">
    <property type="term" value="C:nuclear exosome (RNase complex)"/>
    <property type="evidence" value="ECO:0000318"/>
    <property type="project" value="GO_Central"/>
</dbReference>
<reference evidence="11" key="2">
    <citation type="submission" date="2014-06" db="EMBL/GenBank/DDBJ databases">
        <authorList>
            <person name="Genoscope - CEA"/>
        </authorList>
    </citation>
    <scope>NUCLEOTIDE SEQUENCE</scope>
</reference>
<evidence type="ECO:0000259" key="9">
    <source>
        <dbReference type="Pfam" id="PF03725"/>
    </source>
</evidence>
<dbReference type="PANTHER" id="PTHR11097:SF9">
    <property type="entry name" value="EXOSOME COMPLEX COMPONENT RRP43"/>
    <property type="match status" value="1"/>
</dbReference>
<dbReference type="AlphaFoldDB" id="A0A078H4W5"/>
<dbReference type="GO" id="GO:0005730">
    <property type="term" value="C:nucleolus"/>
    <property type="evidence" value="ECO:0007669"/>
    <property type="project" value="UniProtKB-SubCell"/>
</dbReference>
<dbReference type="Proteomes" id="UP000028999">
    <property type="component" value="Unassembled WGS sequence"/>
</dbReference>
<dbReference type="Gene3D" id="3.30.230.70">
    <property type="entry name" value="GHMP Kinase, N-terminal domain"/>
    <property type="match status" value="1"/>
</dbReference>
<keyword evidence="3" id="KW-0963">Cytoplasm</keyword>
<dbReference type="PANTHER" id="PTHR11097">
    <property type="entry name" value="EXOSOME COMPLEX EXONUCLEASE RIBOSOMAL RNA PROCESSING PROTEIN"/>
    <property type="match status" value="1"/>
</dbReference>
<accession>A0A078H4W5</accession>
<evidence type="ECO:0000256" key="5">
    <source>
        <dbReference type="ARBA" id="ARBA00022835"/>
    </source>
</evidence>
<dbReference type="GO" id="GO:0000467">
    <property type="term" value="P:exonucleolytic trimming to generate mature 3'-end of 5.8S rRNA from tricistronic rRNA transcript (SSU-rRNA, 5.8S rRNA, LSU-rRNA)"/>
    <property type="evidence" value="ECO:0000318"/>
    <property type="project" value="GO_Central"/>
</dbReference>
<dbReference type="GO" id="GO:0071028">
    <property type="term" value="P:nuclear mRNA surveillance"/>
    <property type="evidence" value="ECO:0000318"/>
    <property type="project" value="GO_Central"/>
</dbReference>
<evidence type="ECO:0000313" key="10">
    <source>
        <dbReference type="EMBL" id="CAF2075615.1"/>
    </source>
</evidence>
<dbReference type="GO" id="GO:0016075">
    <property type="term" value="P:rRNA catabolic process"/>
    <property type="evidence" value="ECO:0000318"/>
    <property type="project" value="GO_Central"/>
</dbReference>
<keyword evidence="12" id="KW-1185">Reference proteome</keyword>
<evidence type="ECO:0000256" key="4">
    <source>
        <dbReference type="ARBA" id="ARBA00022552"/>
    </source>
</evidence>
<dbReference type="GO" id="GO:0034475">
    <property type="term" value="P:U4 snRNA 3'-end processing"/>
    <property type="evidence" value="ECO:0000318"/>
    <property type="project" value="GO_Central"/>
</dbReference>
<keyword evidence="7" id="KW-0539">Nucleus</keyword>
<dbReference type="GO" id="GO:0071038">
    <property type="term" value="P:TRAMP-dependent tRNA surveillance pathway"/>
    <property type="evidence" value="ECO:0000318"/>
    <property type="project" value="GO_Central"/>
</dbReference>
<evidence type="ECO:0000313" key="11">
    <source>
        <dbReference type="EMBL" id="CDY33620.1"/>
    </source>
</evidence>
<dbReference type="Gramene" id="CDY33620">
    <property type="protein sequence ID" value="CDY33620"/>
    <property type="gene ID" value="GSBRNA2T00054953001"/>
</dbReference>
<evidence type="ECO:0000256" key="2">
    <source>
        <dbReference type="ARBA" id="ARBA00006678"/>
    </source>
</evidence>
<comment type="subcellular location">
    <subcellularLocation>
        <location evidence="1">Nucleus</location>
        <location evidence="1">Nucleolus</location>
    </subcellularLocation>
</comment>